<gene>
    <name evidence="1" type="ORF">SAMN05421819_4065</name>
</gene>
<reference evidence="1 2" key="1">
    <citation type="submission" date="2016-10" db="EMBL/GenBank/DDBJ databases">
        <authorList>
            <person name="de Groot N.N."/>
        </authorList>
    </citation>
    <scope>NUCLEOTIDE SEQUENCE [LARGE SCALE GENOMIC DNA]</scope>
    <source>
        <strain evidence="1 2">DSM 22489</strain>
    </source>
</reference>
<accession>A0A1H6BYH5</accession>
<dbReference type="OrthoDB" id="108924at2"/>
<dbReference type="RefSeq" id="WP_103934917.1">
    <property type="nucleotide sequence ID" value="NZ_FNVA01000008.1"/>
</dbReference>
<protein>
    <submittedName>
        <fullName evidence="1">Uncharacterized protein</fullName>
    </submittedName>
</protein>
<sequence length="424" mass="47221">MRRVVRVTTRVAGWTLLTLVVVFLVLCTVGEIRQRVLVHRAKALMLDIQSLQDHKSTWADAQRLMTKWGKWGRYEGSCTAVDCMYVVKVTAYPPYNDQGPTRLEMLWFRLELLRVSPLQIGDGLMEMTGMFLVQDGVVRRKGLVLYAESSSVRTVLNLSSPDEGSSLGFIVQVSERGSLEGRGEDAYQAASHPNMAVTSHPCEGCAHVRATLASGSDADFKTISTFRFDCLTGWSPCKSLDQFVQSADLWRHENQFGWDLPGDEMYEQDPTSKCDVPLEARARDAKNIAVVEALDDSSAPYLSSELNAYSTGVLVRATSILREARSLQGRIIPLSTIGRRNTRQPGLPVSMRKGERYALLFTEWTSRQGSYGEGDLEPCEVIPWSAEAGVSISKGMALRDPIRGAEPAALIYDFVRDPLWSDHF</sequence>
<name>A0A1H6BYH5_9BACT</name>
<dbReference type="AlphaFoldDB" id="A0A1H6BYH5"/>
<evidence type="ECO:0000313" key="2">
    <source>
        <dbReference type="Proteomes" id="UP000236728"/>
    </source>
</evidence>
<evidence type="ECO:0000313" key="1">
    <source>
        <dbReference type="EMBL" id="SEG65759.1"/>
    </source>
</evidence>
<organism evidence="1 2">
    <name type="scientific">Bryocella elongata</name>
    <dbReference type="NCBI Taxonomy" id="863522"/>
    <lineage>
        <taxon>Bacteria</taxon>
        <taxon>Pseudomonadati</taxon>
        <taxon>Acidobacteriota</taxon>
        <taxon>Terriglobia</taxon>
        <taxon>Terriglobales</taxon>
        <taxon>Acidobacteriaceae</taxon>
        <taxon>Bryocella</taxon>
    </lineage>
</organism>
<proteinExistence type="predicted"/>
<keyword evidence="2" id="KW-1185">Reference proteome</keyword>
<dbReference type="EMBL" id="FNVA01000008">
    <property type="protein sequence ID" value="SEG65759.1"/>
    <property type="molecule type" value="Genomic_DNA"/>
</dbReference>
<dbReference type="Proteomes" id="UP000236728">
    <property type="component" value="Unassembled WGS sequence"/>
</dbReference>